<feature type="transmembrane region" description="Helical" evidence="1">
    <location>
        <begin position="6"/>
        <end position="24"/>
    </location>
</feature>
<dbReference type="RefSeq" id="WP_184384739.1">
    <property type="nucleotide sequence ID" value="NZ_JACIDJ010000004.1"/>
</dbReference>
<keyword evidence="1" id="KW-0812">Transmembrane</keyword>
<dbReference type="Pfam" id="PF20072">
    <property type="entry name" value="DUF6468"/>
    <property type="match status" value="1"/>
</dbReference>
<evidence type="ECO:0000313" key="3">
    <source>
        <dbReference type="EMBL" id="MBB3899192.1"/>
    </source>
</evidence>
<keyword evidence="1" id="KW-0472">Membrane</keyword>
<proteinExistence type="predicted"/>
<protein>
    <recommendedName>
        <fullName evidence="2">DUF6468 domain-containing protein</fullName>
    </recommendedName>
</protein>
<sequence length="138" mass="14776">MSQLALLLDIAVVLLLGLTLPMAWRLDRMLRALRADREALASGADGLADATREADAVLTRLRAATEQADRQFGERLKAAGLAQDDLRYLLERAETIADRLEAAVQAGRPLAAAPAAPGTPAPRSEAERELLRALGRVA</sequence>
<keyword evidence="4" id="KW-1185">Reference proteome</keyword>
<dbReference type="AlphaFoldDB" id="A0A840AE53"/>
<dbReference type="Proteomes" id="UP000553193">
    <property type="component" value="Unassembled WGS sequence"/>
</dbReference>
<dbReference type="InterPro" id="IPR045531">
    <property type="entry name" value="DUF6468"/>
</dbReference>
<feature type="domain" description="DUF6468" evidence="2">
    <location>
        <begin position="33"/>
        <end position="108"/>
    </location>
</feature>
<reference evidence="3 4" key="1">
    <citation type="submission" date="2020-08" db="EMBL/GenBank/DDBJ databases">
        <title>Genomic Encyclopedia of Type Strains, Phase IV (KMG-IV): sequencing the most valuable type-strain genomes for metagenomic binning, comparative biology and taxonomic classification.</title>
        <authorList>
            <person name="Goeker M."/>
        </authorList>
    </citation>
    <scope>NUCLEOTIDE SEQUENCE [LARGE SCALE GENOMIC DNA]</scope>
    <source>
        <strain evidence="3 4">DSM 19979</strain>
    </source>
</reference>
<dbReference type="EMBL" id="JACIDJ010000004">
    <property type="protein sequence ID" value="MBB3899192.1"/>
    <property type="molecule type" value="Genomic_DNA"/>
</dbReference>
<accession>A0A840AE53</accession>
<name>A0A840AE53_9PROT</name>
<keyword evidence="1" id="KW-1133">Transmembrane helix</keyword>
<evidence type="ECO:0000313" key="4">
    <source>
        <dbReference type="Proteomes" id="UP000553193"/>
    </source>
</evidence>
<comment type="caution">
    <text evidence="3">The sequence shown here is derived from an EMBL/GenBank/DDBJ whole genome shotgun (WGS) entry which is preliminary data.</text>
</comment>
<evidence type="ECO:0000259" key="2">
    <source>
        <dbReference type="Pfam" id="PF20072"/>
    </source>
</evidence>
<organism evidence="3 4">
    <name type="scientific">Roseococcus suduntuyensis</name>
    <dbReference type="NCBI Taxonomy" id="455361"/>
    <lineage>
        <taxon>Bacteria</taxon>
        <taxon>Pseudomonadati</taxon>
        <taxon>Pseudomonadota</taxon>
        <taxon>Alphaproteobacteria</taxon>
        <taxon>Acetobacterales</taxon>
        <taxon>Roseomonadaceae</taxon>
        <taxon>Roseococcus</taxon>
    </lineage>
</organism>
<gene>
    <name evidence="3" type="ORF">GGQ83_002640</name>
</gene>
<evidence type="ECO:0000256" key="1">
    <source>
        <dbReference type="SAM" id="Phobius"/>
    </source>
</evidence>